<proteinExistence type="predicted"/>
<organism evidence="3 4">
    <name type="scientific">Rhizobium azibense</name>
    <dbReference type="NCBI Taxonomy" id="1136135"/>
    <lineage>
        <taxon>Bacteria</taxon>
        <taxon>Pseudomonadati</taxon>
        <taxon>Pseudomonadota</taxon>
        <taxon>Alphaproteobacteria</taxon>
        <taxon>Hyphomicrobiales</taxon>
        <taxon>Rhizobiaceae</taxon>
        <taxon>Rhizobium/Agrobacterium group</taxon>
        <taxon>Rhizobium</taxon>
    </lineage>
</organism>
<accession>A0A4R3RNT1</accession>
<reference evidence="3 4" key="1">
    <citation type="submission" date="2019-03" db="EMBL/GenBank/DDBJ databases">
        <title>Genomic Encyclopedia of Type Strains, Phase IV (KMG-V): Genome sequencing to study the core and pangenomes of soil and plant-associated prokaryotes.</title>
        <authorList>
            <person name="Whitman W."/>
        </authorList>
    </citation>
    <scope>NUCLEOTIDE SEQUENCE [LARGE SCALE GENOMIC DNA]</scope>
    <source>
        <strain evidence="3 4">IE4868</strain>
    </source>
</reference>
<sequence>MRDAVATEFRRLRIQLDRAERRIATGRLSGKVAAVDPQKRLLRLKIGTSSAGDDILSPWVRWQEAAAGGLRIHSEPAIGEQMDLVSRSGTVGDLSIAVPATYDKDHQAPSAASDTAVFERGVGRLEIGADGILLKGPVKVEGPVEIEGDRLRHNGRNVGSTHVHGGVERGGANTDVPSN</sequence>
<dbReference type="EMBL" id="SMBK01000009">
    <property type="protein sequence ID" value="TCU35452.1"/>
    <property type="molecule type" value="Genomic_DNA"/>
</dbReference>
<dbReference type="InterPro" id="IPR044033">
    <property type="entry name" value="GpV-like_apex"/>
</dbReference>
<dbReference type="InterPro" id="IPR006531">
    <property type="entry name" value="Gp5/Vgr_OB"/>
</dbReference>
<dbReference type="InterPro" id="IPR037026">
    <property type="entry name" value="Vgr_OB-fold_dom_sf"/>
</dbReference>
<comment type="caution">
    <text evidence="3">The sequence shown here is derived from an EMBL/GenBank/DDBJ whole genome shotgun (WGS) entry which is preliminary data.</text>
</comment>
<evidence type="ECO:0000313" key="3">
    <source>
        <dbReference type="EMBL" id="TCU35452.1"/>
    </source>
</evidence>
<evidence type="ECO:0000256" key="1">
    <source>
        <dbReference type="SAM" id="MobiDB-lite"/>
    </source>
</evidence>
<dbReference type="Gene3D" id="2.40.50.230">
    <property type="entry name" value="Gp5 N-terminal domain"/>
    <property type="match status" value="1"/>
</dbReference>
<evidence type="ECO:0000259" key="2">
    <source>
        <dbReference type="Pfam" id="PF04717"/>
    </source>
</evidence>
<name>A0A4R3RNT1_9HYPH</name>
<feature type="domain" description="Gp5/Type VI secretion system Vgr protein OB-fold" evidence="2">
    <location>
        <begin position="29"/>
        <end position="91"/>
    </location>
</feature>
<feature type="region of interest" description="Disordered" evidence="1">
    <location>
        <begin position="153"/>
        <end position="179"/>
    </location>
</feature>
<dbReference type="Pfam" id="PF18946">
    <property type="entry name" value="Apex"/>
    <property type="match status" value="1"/>
</dbReference>
<dbReference type="AlphaFoldDB" id="A0A4R3RNT1"/>
<gene>
    <name evidence="3" type="ORF">EV129_10942</name>
</gene>
<dbReference type="RefSeq" id="WP_132552394.1">
    <property type="nucleotide sequence ID" value="NZ_SMBK01000009.1"/>
</dbReference>
<protein>
    <submittedName>
        <fullName evidence="3">Phage baseplate assembly protein gpV</fullName>
    </submittedName>
</protein>
<evidence type="ECO:0000313" key="4">
    <source>
        <dbReference type="Proteomes" id="UP000295507"/>
    </source>
</evidence>
<dbReference type="Pfam" id="PF04717">
    <property type="entry name" value="Phage_base_V"/>
    <property type="match status" value="1"/>
</dbReference>
<dbReference type="Proteomes" id="UP000295507">
    <property type="component" value="Unassembled WGS sequence"/>
</dbReference>